<dbReference type="PANTHER" id="PTHR45626:SF52">
    <property type="entry name" value="SINGLE-STRANDED DNA-DEPENDENT ATPASE (EUROFUNG)"/>
    <property type="match status" value="1"/>
</dbReference>
<dbReference type="SMART" id="SM00490">
    <property type="entry name" value="HELICc"/>
    <property type="match status" value="1"/>
</dbReference>
<keyword evidence="3" id="KW-0067">ATP-binding</keyword>
<feature type="compositionally biased region" description="Acidic residues" evidence="4">
    <location>
        <begin position="641"/>
        <end position="650"/>
    </location>
</feature>
<dbReference type="PROSITE" id="PS51194">
    <property type="entry name" value="HELICASE_CTER"/>
    <property type="match status" value="1"/>
</dbReference>
<protein>
    <submittedName>
        <fullName evidence="7">Uncharacterized protein</fullName>
    </submittedName>
</protein>
<dbReference type="Gene3D" id="3.40.50.300">
    <property type="entry name" value="P-loop containing nucleotide triphosphate hydrolases"/>
    <property type="match status" value="1"/>
</dbReference>
<sequence>MSSSTLQPDNRPPPSVFPAQYNYPPMGNLPEAKPMAHSMPPTFTGPSNSAAFFQTALRHPQAIHTIPRPPHLANGNITGPPPHQHHASPPNFSQDSNPQVIDLTSSPSPPPMLNRPPHLVSPGSLPPDLPPKTPVCIGQLTVTALVLYPVNYLHPQSSSGIPDSEWAPVRMSYEHNAAGKPGNTETIHIRTPNTNSPSGEGTQGENFGVVEQKVATFLGPMLGKGLIRLDGKVRRGQPNLPILPLTLLVYTPKGNISVVATYLQQNGLFLDHPSLPADMQRLRAQHYFNPHNPPPGGHSRALGVNTRLGYAGPGGSNTGRWNTVSGKSVEVQRSQVDELFKSLRDGDELEETDAPPEVATSLYPHQKKALTFMLERERERPGLGGKPSSLWQERLNPMTRERSWYHVVTQRETFDEPHEAKGSILADDMGLGKTISCVSLIAVTLDAANRFAATPLTPPQPPPPPEGSLVAAHFSGSVWGIPQAAPQEPPSAKGKAKAARDHDKLEAEYVRACRIKARSRATLIVCPLSTVVNWEEQFREHWRGEVTVVGGAGGTCAPIAQPSQSSATPWQAPNTQAPDIKLEVKTIGGRVRDGRPLRVYVYHGNSRRPDPAFLSDFDAVITTYSTLAVEFSKQSKSVTCPEEDDEDDGNSSEGCVEIDERGNQVIRLPKPKKAGAKKRKKNVANGIGLEASSPLQSVDWFRVVLDEAHSIKEISTVACRACCDLLADRRLCLTGTPVQNKLDDVYALLKFLRLEPFDEKAVWTEFIGTPVKYGQPLGVARLQSIMKCITLRRTKESKAENGERILSLPPRRDELRYLKFDAHEQALYDEYFTESKAEFNELSNKNEVMKNYVGILQKILRLRQICDHYELVMNKGSGDAPTSEAPNYEILTATICKEGINMSRAAAIFSLLKEAGTAQCVECGYELGVPSDNAEGDACGGCDTDNGAGKRGRKPKAAASRSSTRQNSPSAGVVHSILTRCLHLFCIGCFRNSSFPGWPNVPANISRCCSVCQTALAQIDAVDIAPDALIADVPTKKKTTRREKRQKNMSLENFHPSTKVRALLGDLIQFSRVNPHSANYDPSSIEVEMVDDQGNSIEDGVTKTVVFSQWTSMLDKIEDALEAAQIRYDRLDGTMKRDDRTRAMEALKHDPGCEVLLVSLKAGGVGLNLTAAQRVYLMDPYWNPAVENQAVDRIHRLGQTRPVTTIKLIIENSIEARLLEVQKKKTELANMTLGQNYSKAELLQRRMEELNQLFGG</sequence>
<dbReference type="Pfam" id="PF00271">
    <property type="entry name" value="Helicase_C"/>
    <property type="match status" value="1"/>
</dbReference>
<dbReference type="CDD" id="cd18793">
    <property type="entry name" value="SF2_C_SNF"/>
    <property type="match status" value="1"/>
</dbReference>
<comment type="caution">
    <text evidence="7">The sequence shown here is derived from an EMBL/GenBank/DDBJ whole genome shotgun (WGS) entry which is preliminary data.</text>
</comment>
<dbReference type="GO" id="GO:0016787">
    <property type="term" value="F:hydrolase activity"/>
    <property type="evidence" value="ECO:0007669"/>
    <property type="project" value="UniProtKB-KW"/>
</dbReference>
<dbReference type="InterPro" id="IPR027417">
    <property type="entry name" value="P-loop_NTPase"/>
</dbReference>
<evidence type="ECO:0000259" key="6">
    <source>
        <dbReference type="PROSITE" id="PS51194"/>
    </source>
</evidence>
<gene>
    <name evidence="7" type="ORF">PHLCEN_2v8283</name>
</gene>
<feature type="domain" description="Helicase ATP-binding" evidence="5">
    <location>
        <begin position="414"/>
        <end position="755"/>
    </location>
</feature>
<feature type="compositionally biased region" description="Polar residues" evidence="4">
    <location>
        <begin position="90"/>
        <end position="104"/>
    </location>
</feature>
<keyword evidence="1" id="KW-0547">Nucleotide-binding</keyword>
<proteinExistence type="predicted"/>
<evidence type="ECO:0000313" key="7">
    <source>
        <dbReference type="EMBL" id="PSR76686.1"/>
    </source>
</evidence>
<dbReference type="PROSITE" id="PS51192">
    <property type="entry name" value="HELICASE_ATP_BIND_1"/>
    <property type="match status" value="1"/>
</dbReference>
<evidence type="ECO:0000256" key="4">
    <source>
        <dbReference type="SAM" id="MobiDB-lite"/>
    </source>
</evidence>
<feature type="region of interest" description="Disordered" evidence="4">
    <location>
        <begin position="636"/>
        <end position="656"/>
    </location>
</feature>
<dbReference type="InterPro" id="IPR001650">
    <property type="entry name" value="Helicase_C-like"/>
</dbReference>
<dbReference type="SMART" id="SM00487">
    <property type="entry name" value="DEXDc"/>
    <property type="match status" value="1"/>
</dbReference>
<dbReference type="Proteomes" id="UP000186601">
    <property type="component" value="Unassembled WGS sequence"/>
</dbReference>
<keyword evidence="2" id="KW-0378">Hydrolase</keyword>
<evidence type="ECO:0000256" key="2">
    <source>
        <dbReference type="ARBA" id="ARBA00022801"/>
    </source>
</evidence>
<dbReference type="EMBL" id="MLYV02000837">
    <property type="protein sequence ID" value="PSR76686.1"/>
    <property type="molecule type" value="Genomic_DNA"/>
</dbReference>
<dbReference type="PANTHER" id="PTHR45626">
    <property type="entry name" value="TRANSCRIPTION TERMINATION FACTOR 2-RELATED"/>
    <property type="match status" value="1"/>
</dbReference>
<dbReference type="SUPFAM" id="SSF52540">
    <property type="entry name" value="P-loop containing nucleoside triphosphate hydrolases"/>
    <property type="match status" value="2"/>
</dbReference>
<dbReference type="InterPro" id="IPR038718">
    <property type="entry name" value="SNF2-like_sf"/>
</dbReference>
<feature type="region of interest" description="Disordered" evidence="4">
    <location>
        <begin position="948"/>
        <end position="969"/>
    </location>
</feature>
<evidence type="ECO:0000259" key="5">
    <source>
        <dbReference type="PROSITE" id="PS51192"/>
    </source>
</evidence>
<evidence type="ECO:0000256" key="3">
    <source>
        <dbReference type="ARBA" id="ARBA00022840"/>
    </source>
</evidence>
<dbReference type="GO" id="GO:0006281">
    <property type="term" value="P:DNA repair"/>
    <property type="evidence" value="ECO:0007669"/>
    <property type="project" value="TreeGrafter"/>
</dbReference>
<dbReference type="CDD" id="cd18008">
    <property type="entry name" value="DEXDc_SHPRH-like"/>
    <property type="match status" value="1"/>
</dbReference>
<dbReference type="GO" id="GO:0005634">
    <property type="term" value="C:nucleus"/>
    <property type="evidence" value="ECO:0007669"/>
    <property type="project" value="TreeGrafter"/>
</dbReference>
<dbReference type="InterPro" id="IPR000330">
    <property type="entry name" value="SNF2_N"/>
</dbReference>
<feature type="domain" description="Helicase C-terminal" evidence="6">
    <location>
        <begin position="1096"/>
        <end position="1237"/>
    </location>
</feature>
<reference evidence="7 8" key="1">
    <citation type="submission" date="2018-02" db="EMBL/GenBank/DDBJ databases">
        <title>Genome sequence of the basidiomycete white-rot fungus Phlebia centrifuga.</title>
        <authorList>
            <person name="Granchi Z."/>
            <person name="Peng M."/>
            <person name="de Vries R.P."/>
            <person name="Hilden K."/>
            <person name="Makela M.R."/>
            <person name="Grigoriev I."/>
            <person name="Riley R."/>
        </authorList>
    </citation>
    <scope>NUCLEOTIDE SEQUENCE [LARGE SCALE GENOMIC DNA]</scope>
    <source>
        <strain evidence="7 8">FBCC195</strain>
    </source>
</reference>
<keyword evidence="8" id="KW-1185">Reference proteome</keyword>
<organism evidence="7 8">
    <name type="scientific">Hermanssonia centrifuga</name>
    <dbReference type="NCBI Taxonomy" id="98765"/>
    <lineage>
        <taxon>Eukaryota</taxon>
        <taxon>Fungi</taxon>
        <taxon>Dikarya</taxon>
        <taxon>Basidiomycota</taxon>
        <taxon>Agaricomycotina</taxon>
        <taxon>Agaricomycetes</taxon>
        <taxon>Polyporales</taxon>
        <taxon>Meruliaceae</taxon>
        <taxon>Hermanssonia</taxon>
    </lineage>
</organism>
<accession>A0A2R6NU92</accession>
<dbReference type="OrthoDB" id="448448at2759"/>
<name>A0A2R6NU92_9APHY</name>
<dbReference type="InterPro" id="IPR050628">
    <property type="entry name" value="SNF2_RAD54_helicase_TF"/>
</dbReference>
<feature type="region of interest" description="Disordered" evidence="4">
    <location>
        <begin position="65"/>
        <end position="127"/>
    </location>
</feature>
<dbReference type="GO" id="GO:0005524">
    <property type="term" value="F:ATP binding"/>
    <property type="evidence" value="ECO:0007669"/>
    <property type="project" value="UniProtKB-KW"/>
</dbReference>
<evidence type="ECO:0000256" key="1">
    <source>
        <dbReference type="ARBA" id="ARBA00022741"/>
    </source>
</evidence>
<dbReference type="Pfam" id="PF00176">
    <property type="entry name" value="SNF2-rel_dom"/>
    <property type="match status" value="2"/>
</dbReference>
<dbReference type="Gene3D" id="3.40.50.10810">
    <property type="entry name" value="Tandem AAA-ATPase domain"/>
    <property type="match status" value="2"/>
</dbReference>
<evidence type="ECO:0000313" key="8">
    <source>
        <dbReference type="Proteomes" id="UP000186601"/>
    </source>
</evidence>
<dbReference type="STRING" id="98765.A0A2R6NU92"/>
<dbReference type="InterPro" id="IPR014001">
    <property type="entry name" value="Helicase_ATP-bd"/>
</dbReference>
<dbReference type="AlphaFoldDB" id="A0A2R6NU92"/>
<feature type="region of interest" description="Disordered" evidence="4">
    <location>
        <begin position="1"/>
        <end position="47"/>
    </location>
</feature>
<dbReference type="InterPro" id="IPR049730">
    <property type="entry name" value="SNF2/RAD54-like_C"/>
</dbReference>
<dbReference type="GO" id="GO:0008094">
    <property type="term" value="F:ATP-dependent activity, acting on DNA"/>
    <property type="evidence" value="ECO:0007669"/>
    <property type="project" value="TreeGrafter"/>
</dbReference>